<dbReference type="CDD" id="cd06971">
    <property type="entry name" value="PgpA"/>
    <property type="match status" value="1"/>
</dbReference>
<feature type="domain" description="YutG/PgpA" evidence="3">
    <location>
        <begin position="49"/>
        <end position="193"/>
    </location>
</feature>
<keyword evidence="2" id="KW-0812">Transmembrane</keyword>
<keyword evidence="2" id="KW-1133">Transmembrane helix</keyword>
<proteinExistence type="predicted"/>
<comment type="caution">
    <text evidence="4">The sequence shown here is derived from an EMBL/GenBank/DDBJ whole genome shotgun (WGS) entry which is preliminary data.</text>
</comment>
<dbReference type="InterPro" id="IPR026037">
    <property type="entry name" value="PgpA"/>
</dbReference>
<dbReference type="AlphaFoldDB" id="A0A2G7SPQ1"/>
<dbReference type="PANTHER" id="PTHR36305">
    <property type="entry name" value="PHOSPHATIDYLGLYCEROPHOSPHATASE A"/>
    <property type="match status" value="1"/>
</dbReference>
<dbReference type="Pfam" id="PF04608">
    <property type="entry name" value="PgpA"/>
    <property type="match status" value="1"/>
</dbReference>
<evidence type="ECO:0000313" key="4">
    <source>
        <dbReference type="EMBL" id="PII29610.1"/>
    </source>
</evidence>
<dbReference type="GO" id="GO:0006629">
    <property type="term" value="P:lipid metabolic process"/>
    <property type="evidence" value="ECO:0007669"/>
    <property type="project" value="InterPro"/>
</dbReference>
<organism evidence="4">
    <name type="scientific">Chryseobacterium sp. B5</name>
    <dbReference type="NCBI Taxonomy" id="2050562"/>
    <lineage>
        <taxon>Bacteria</taxon>
        <taxon>Pseudomonadati</taxon>
        <taxon>Bacteroidota</taxon>
        <taxon>Flavobacteriia</taxon>
        <taxon>Flavobacteriales</taxon>
        <taxon>Weeksellaceae</taxon>
        <taxon>Chryseobacterium group</taxon>
        <taxon>Chryseobacterium</taxon>
    </lineage>
</organism>
<dbReference type="InterPro" id="IPR036681">
    <property type="entry name" value="PgpA-like_sf"/>
</dbReference>
<gene>
    <name evidence="4" type="ORF">CTI11_29820</name>
</gene>
<feature type="transmembrane region" description="Helical" evidence="2">
    <location>
        <begin position="168"/>
        <end position="194"/>
    </location>
</feature>
<dbReference type="EMBL" id="PEKC01000306">
    <property type="protein sequence ID" value="PII29610.1"/>
    <property type="molecule type" value="Genomic_DNA"/>
</dbReference>
<feature type="transmembrane region" description="Helical" evidence="2">
    <location>
        <begin position="126"/>
        <end position="147"/>
    </location>
</feature>
<name>A0A2G7SPQ1_9FLAO</name>
<evidence type="ECO:0000256" key="2">
    <source>
        <dbReference type="SAM" id="Phobius"/>
    </source>
</evidence>
<reference evidence="4" key="1">
    <citation type="submission" date="2017-10" db="EMBL/GenBank/DDBJ databases">
        <title>Chryseobacterium sp. B5 is a hydrocarbonoclastic and plant growth promoting bacterium.</title>
        <authorList>
            <person name="Thijs S."/>
            <person name="Gkorezis P."/>
            <person name="Van Hamme J."/>
        </authorList>
    </citation>
    <scope>NUCLEOTIDE SEQUENCE</scope>
    <source>
        <strain evidence="4">B5</strain>
    </source>
</reference>
<dbReference type="InterPro" id="IPR007686">
    <property type="entry name" value="YutG/PgpA"/>
</dbReference>
<feature type="transmembrane region" description="Helical" evidence="2">
    <location>
        <begin position="87"/>
        <end position="106"/>
    </location>
</feature>
<evidence type="ECO:0000256" key="1">
    <source>
        <dbReference type="SAM" id="MobiDB-lite"/>
    </source>
</evidence>
<dbReference type="SUPFAM" id="SSF101307">
    <property type="entry name" value="YutG-like"/>
    <property type="match status" value="1"/>
</dbReference>
<keyword evidence="2" id="KW-0472">Membrane</keyword>
<sequence>MSDAPLRPEVSGDPATPTFASAARPPEGPPQGGMARPTLEFMMSHPAHFIAMGLGSGLGRIAPGTVGTLWAWLSFLLLQHWFTPQQIGLLIAGSIPLGWWACTVTARHMRVADPGNLVWDEIVAFWLVLWLVMPTGFWGQLIAFALFRFFDAAKPQPVKWADRCFKGFGWRGGWGIMFDDLVAAFCTLLVIALWRHFIG</sequence>
<accession>A0A2G7SPQ1</accession>
<feature type="transmembrane region" description="Helical" evidence="2">
    <location>
        <begin position="49"/>
        <end position="75"/>
    </location>
</feature>
<dbReference type="GO" id="GO:0008962">
    <property type="term" value="F:phosphatidylglycerophosphatase activity"/>
    <property type="evidence" value="ECO:0007669"/>
    <property type="project" value="InterPro"/>
</dbReference>
<feature type="region of interest" description="Disordered" evidence="1">
    <location>
        <begin position="1"/>
        <end position="36"/>
    </location>
</feature>
<protein>
    <submittedName>
        <fullName evidence="4">Phosphatidylglycerophosphatase A</fullName>
    </submittedName>
</protein>
<evidence type="ECO:0000259" key="3">
    <source>
        <dbReference type="Pfam" id="PF04608"/>
    </source>
</evidence>
<dbReference type="PANTHER" id="PTHR36305:SF1">
    <property type="entry name" value="PHOSPHATIDYLGLYCEROPHOSPHATASE A"/>
    <property type="match status" value="1"/>
</dbReference>